<comment type="catalytic activity">
    <reaction evidence="18">
        <text>prostaglandin A1 + NAD(+) = 15-oxo-prostaglandin A1 + NADH + H(+)</text>
        <dbReference type="Rhea" id="RHEA:41263"/>
        <dbReference type="ChEBI" id="CHEBI:15378"/>
        <dbReference type="ChEBI" id="CHEBI:57398"/>
        <dbReference type="ChEBI" id="CHEBI:57540"/>
        <dbReference type="ChEBI" id="CHEBI:57945"/>
        <dbReference type="ChEBI" id="CHEBI:85072"/>
    </reaction>
    <physiologicalReaction direction="left-to-right" evidence="18">
        <dbReference type="Rhea" id="RHEA:41264"/>
    </physiologicalReaction>
</comment>
<comment type="catalytic activity">
    <reaction evidence="13">
        <text>15-oxo-(5S,6R)-dihydroxy-(7E,9E,11Z)-eicosatrienoate + NADH + H(+) = (5S,6R,15S)-trihydroxy-(7E,9E,11Z)-eicosatrienoate + NAD(+)</text>
        <dbReference type="Rhea" id="RHEA:41596"/>
        <dbReference type="ChEBI" id="CHEBI:15378"/>
        <dbReference type="ChEBI" id="CHEBI:57540"/>
        <dbReference type="ChEBI" id="CHEBI:57945"/>
        <dbReference type="ChEBI" id="CHEBI:78325"/>
        <dbReference type="ChEBI" id="CHEBI:78329"/>
    </reaction>
    <physiologicalReaction direction="left-to-right" evidence="13">
        <dbReference type="Rhea" id="RHEA:41597"/>
    </physiologicalReaction>
</comment>
<evidence type="ECO:0000256" key="11">
    <source>
        <dbReference type="ARBA" id="ARBA00047672"/>
    </source>
</evidence>
<evidence type="ECO:0000256" key="16">
    <source>
        <dbReference type="ARBA" id="ARBA00048393"/>
    </source>
</evidence>
<evidence type="ECO:0000256" key="17">
    <source>
        <dbReference type="ARBA" id="ARBA00048535"/>
    </source>
</evidence>
<dbReference type="AlphaFoldDB" id="A0A8K0A7H4"/>
<keyword evidence="3" id="KW-0560">Oxidoreductase</keyword>
<evidence type="ECO:0000256" key="9">
    <source>
        <dbReference type="ARBA" id="ARBA00045705"/>
    </source>
</evidence>
<evidence type="ECO:0000256" key="14">
    <source>
        <dbReference type="ARBA" id="ARBA00048144"/>
    </source>
</evidence>
<dbReference type="Gene3D" id="3.40.50.720">
    <property type="entry name" value="NAD(P)-binding Rossmann-like Domain"/>
    <property type="match status" value="1"/>
</dbReference>
<comment type="catalytic activity">
    <reaction evidence="17">
        <text>lipoxin A4 + NAD(+) = 15-oxo-(5S,6R)-dihydroxy-(7E,9E,11Z,13E)-eicosatetraenoate + NADH + H(+)</text>
        <dbReference type="Rhea" id="RHEA:41572"/>
        <dbReference type="ChEBI" id="CHEBI:15378"/>
        <dbReference type="ChEBI" id="CHEBI:57540"/>
        <dbReference type="ChEBI" id="CHEBI:57945"/>
        <dbReference type="ChEBI" id="CHEBI:67026"/>
        <dbReference type="ChEBI" id="CHEBI:78311"/>
    </reaction>
    <physiologicalReaction direction="left-to-right" evidence="17">
        <dbReference type="Rhea" id="RHEA:41573"/>
    </physiologicalReaction>
</comment>
<comment type="function">
    <text evidence="9">Catalyzes the NAD-dependent dehydrogenation (oxidation) of a broad array of hydroxylated polyunsaturated fatty acids (mainly eicosanoids and docosanoids, including prostaglandins, lipoxins and resolvins), yielding their corresponding keto (oxo) metabolites. Decreases the levels of the pro-proliferative prostaglandins such as prostaglandin E2 (whose activity is increased in cancer because of an increase in the expression of cyclooxygenase 2) and generates oxo-fatty acid products that can profoundly influence cell function by abrogating pro-inflammatory cytokine expression. Converts resolvins E1, D1 and D2 to their oxo products, which represents a mode of resolvin inactivation. Resolvin E1 plays important roles during the resolution phase of acute inflammation, while resolvins D1 and D2 have a unique role in obesity-induced adipose inflammation.</text>
</comment>
<comment type="catalytic activity">
    <reaction evidence="22">
        <text>resolvin E1 + NAD(+) = 18-oxo-resolvin E1 + NADH + H(+)</text>
        <dbReference type="Rhea" id="RHEA:49244"/>
        <dbReference type="ChEBI" id="CHEBI:15378"/>
        <dbReference type="ChEBI" id="CHEBI:57540"/>
        <dbReference type="ChEBI" id="CHEBI:57945"/>
        <dbReference type="ChEBI" id="CHEBI:91000"/>
        <dbReference type="ChEBI" id="CHEBI:91001"/>
    </reaction>
    <physiologicalReaction direction="left-to-right" evidence="22">
        <dbReference type="Rhea" id="RHEA:49245"/>
    </physiologicalReaction>
</comment>
<evidence type="ECO:0000256" key="3">
    <source>
        <dbReference type="ARBA" id="ARBA00023002"/>
    </source>
</evidence>
<dbReference type="OrthoDB" id="37659at2759"/>
<evidence type="ECO:0000256" key="1">
    <source>
        <dbReference type="ARBA" id="ARBA00006484"/>
    </source>
</evidence>
<evidence type="ECO:0000256" key="5">
    <source>
        <dbReference type="ARBA" id="ARBA00039060"/>
    </source>
</evidence>
<comment type="similarity">
    <text evidence="1 23">Belongs to the short-chain dehydrogenases/reductases (SDR) family.</text>
</comment>
<comment type="catalytic activity">
    <reaction evidence="15">
        <text>resolvin D1 + NAD(+) = 17-oxoresolvin D1 + NADH + H(+)</text>
        <dbReference type="Rhea" id="RHEA:50128"/>
        <dbReference type="ChEBI" id="CHEBI:15378"/>
        <dbReference type="ChEBI" id="CHEBI:57540"/>
        <dbReference type="ChEBI" id="CHEBI:57945"/>
        <dbReference type="ChEBI" id="CHEBI:132079"/>
        <dbReference type="ChEBI" id="CHEBI:132081"/>
    </reaction>
    <physiologicalReaction direction="left-to-right" evidence="15">
        <dbReference type="Rhea" id="RHEA:50129"/>
    </physiologicalReaction>
</comment>
<dbReference type="GO" id="GO:0047034">
    <property type="term" value="F:15-hydroxyicosatetraenoate dehydrogenase activity"/>
    <property type="evidence" value="ECO:0007669"/>
    <property type="project" value="UniProtKB-EC"/>
</dbReference>
<dbReference type="EMBL" id="OV696692">
    <property type="protein sequence ID" value="CAH1270267.1"/>
    <property type="molecule type" value="Genomic_DNA"/>
</dbReference>
<dbReference type="PROSITE" id="PS00061">
    <property type="entry name" value="ADH_SHORT"/>
    <property type="match status" value="1"/>
</dbReference>
<dbReference type="PANTHER" id="PTHR44229:SF4">
    <property type="entry name" value="15-HYDROXYPROSTAGLANDIN DEHYDROGENASE [NAD(+)]"/>
    <property type="match status" value="1"/>
</dbReference>
<dbReference type="PRINTS" id="PR00080">
    <property type="entry name" value="SDRFAMILY"/>
</dbReference>
<dbReference type="InterPro" id="IPR002347">
    <property type="entry name" value="SDR_fam"/>
</dbReference>
<dbReference type="PANTHER" id="PTHR44229">
    <property type="entry name" value="15-HYDROXYPROSTAGLANDIN DEHYDROGENASE [NAD(+)]"/>
    <property type="match status" value="1"/>
</dbReference>
<keyword evidence="2" id="KW-0443">Lipid metabolism</keyword>
<evidence type="ECO:0000256" key="12">
    <source>
        <dbReference type="ARBA" id="ARBA00048008"/>
    </source>
</evidence>
<evidence type="ECO:0000313" key="24">
    <source>
        <dbReference type="EMBL" id="CAH1270267.1"/>
    </source>
</evidence>
<name>A0A8K0A7H4_BRALA</name>
<dbReference type="SUPFAM" id="SSF51735">
    <property type="entry name" value="NAD(P)-binding Rossmann-fold domains"/>
    <property type="match status" value="1"/>
</dbReference>
<comment type="catalytic activity">
    <reaction evidence="20">
        <text>resolvin D2 + NAD(+) = 16-oxoresolvin D2 + NADH + H(+)</text>
        <dbReference type="Rhea" id="RHEA:53588"/>
        <dbReference type="ChEBI" id="CHEBI:15378"/>
        <dbReference type="ChEBI" id="CHEBI:57540"/>
        <dbReference type="ChEBI" id="CHEBI:57945"/>
        <dbReference type="ChEBI" id="CHEBI:133367"/>
        <dbReference type="ChEBI" id="CHEBI:137498"/>
    </reaction>
    <physiologicalReaction direction="left-to-right" evidence="20">
        <dbReference type="Rhea" id="RHEA:53589"/>
    </physiologicalReaction>
</comment>
<evidence type="ECO:0000256" key="2">
    <source>
        <dbReference type="ARBA" id="ARBA00022501"/>
    </source>
</evidence>
<dbReference type="Pfam" id="PF00106">
    <property type="entry name" value="adh_short"/>
    <property type="match status" value="1"/>
</dbReference>
<dbReference type="InterPro" id="IPR036291">
    <property type="entry name" value="NAD(P)-bd_dom_sf"/>
</dbReference>
<evidence type="ECO:0000256" key="20">
    <source>
        <dbReference type="ARBA" id="ARBA00048921"/>
    </source>
</evidence>
<comment type="catalytic activity">
    <reaction evidence="19">
        <text>prostaglandin E2 + NAD(+) = 15-oxoprostaglandin E2 + NADH + H(+)</text>
        <dbReference type="Rhea" id="RHEA:11876"/>
        <dbReference type="ChEBI" id="CHEBI:15378"/>
        <dbReference type="ChEBI" id="CHEBI:57400"/>
        <dbReference type="ChEBI" id="CHEBI:57540"/>
        <dbReference type="ChEBI" id="CHEBI:57945"/>
        <dbReference type="ChEBI" id="CHEBI:606564"/>
        <dbReference type="EC" id="1.1.1.141"/>
    </reaction>
    <physiologicalReaction direction="left-to-right" evidence="19">
        <dbReference type="Rhea" id="RHEA:11877"/>
    </physiologicalReaction>
</comment>
<dbReference type="GO" id="GO:0006693">
    <property type="term" value="P:prostaglandin metabolic process"/>
    <property type="evidence" value="ECO:0007669"/>
    <property type="project" value="UniProtKB-KW"/>
</dbReference>
<dbReference type="EC" id="1.1.1.141" evidence="4"/>
<proteinExistence type="inferred from homology"/>
<comment type="catalytic activity">
    <reaction evidence="12">
        <text>14-hydroxy-(4Z,7Z,10Z,12E,16Z,19Z)-docosahexaenoate + NAD(+) = 14-oxo-(4Z,7Z,10Z,12E,16Z,19Z)-docosahexaenoate + NADH + H(+)</text>
        <dbReference type="Rhea" id="RHEA:48952"/>
        <dbReference type="ChEBI" id="CHEBI:15378"/>
        <dbReference type="ChEBI" id="CHEBI:57540"/>
        <dbReference type="ChEBI" id="CHEBI:57945"/>
        <dbReference type="ChEBI" id="CHEBI:90866"/>
        <dbReference type="ChEBI" id="CHEBI:90867"/>
    </reaction>
    <physiologicalReaction direction="left-to-right" evidence="12">
        <dbReference type="Rhea" id="RHEA:48953"/>
    </physiologicalReaction>
</comment>
<evidence type="ECO:0000256" key="7">
    <source>
        <dbReference type="ARBA" id="ARBA00041812"/>
    </source>
</evidence>
<evidence type="ECO:0000256" key="15">
    <source>
        <dbReference type="ARBA" id="ARBA00048170"/>
    </source>
</evidence>
<dbReference type="Proteomes" id="UP000838412">
    <property type="component" value="Chromosome 7"/>
</dbReference>
<comment type="catalytic activity">
    <reaction evidence="21">
        <text>(15S)-hydroxy-(5Z,8Z,11Z,13E)-eicosatetraenoate + NAD(+) = 15-oxo-(5Z,8Z,11Z,13E)-eicosatetraenoate + NADH + H(+)</text>
        <dbReference type="Rhea" id="RHEA:23260"/>
        <dbReference type="ChEBI" id="CHEBI:15378"/>
        <dbReference type="ChEBI" id="CHEBI:57409"/>
        <dbReference type="ChEBI" id="CHEBI:57410"/>
        <dbReference type="ChEBI" id="CHEBI:57540"/>
        <dbReference type="ChEBI" id="CHEBI:57945"/>
        <dbReference type="EC" id="1.1.1.232"/>
    </reaction>
    <physiologicalReaction direction="left-to-right" evidence="21">
        <dbReference type="Rhea" id="RHEA:23261"/>
    </physiologicalReaction>
</comment>
<organism evidence="24 25">
    <name type="scientific">Branchiostoma lanceolatum</name>
    <name type="common">Common lancelet</name>
    <name type="synonym">Amphioxus lanceolatum</name>
    <dbReference type="NCBI Taxonomy" id="7740"/>
    <lineage>
        <taxon>Eukaryota</taxon>
        <taxon>Metazoa</taxon>
        <taxon>Chordata</taxon>
        <taxon>Cephalochordata</taxon>
        <taxon>Leptocardii</taxon>
        <taxon>Amphioxiformes</taxon>
        <taxon>Branchiostomatidae</taxon>
        <taxon>Branchiostoma</taxon>
    </lineage>
</organism>
<evidence type="ECO:0000256" key="8">
    <source>
        <dbReference type="ARBA" id="ARBA00042026"/>
    </source>
</evidence>
<protein>
    <recommendedName>
        <fullName evidence="6">15-hydroxyprostaglandin dehydrogenase [NAD(+)]</fullName>
        <ecNumber evidence="4">1.1.1.141</ecNumber>
        <ecNumber evidence="5">1.1.1.232</ecNumber>
    </recommendedName>
    <alternativeName>
        <fullName evidence="8">Eicosanoid/docosanoid dehydrogenase [NAD(+)]</fullName>
    </alternativeName>
    <alternativeName>
        <fullName evidence="7">Prostaglandin dehydrogenase 1</fullName>
    </alternativeName>
</protein>
<keyword evidence="25" id="KW-1185">Reference proteome</keyword>
<dbReference type="PRINTS" id="PR00081">
    <property type="entry name" value="GDHRDH"/>
</dbReference>
<comment type="catalytic activity">
    <reaction evidence="11">
        <text>resolvin D1 + NAD(+) = 8-oxoresolvin D1 + NADH + H(+)</text>
        <dbReference type="Rhea" id="RHEA:50124"/>
        <dbReference type="ChEBI" id="CHEBI:15378"/>
        <dbReference type="ChEBI" id="CHEBI:57540"/>
        <dbReference type="ChEBI" id="CHEBI:57945"/>
        <dbReference type="ChEBI" id="CHEBI:132079"/>
        <dbReference type="ChEBI" id="CHEBI:132080"/>
    </reaction>
    <physiologicalReaction direction="left-to-right" evidence="11">
        <dbReference type="Rhea" id="RHEA:50125"/>
    </physiologicalReaction>
</comment>
<evidence type="ECO:0000256" key="21">
    <source>
        <dbReference type="ARBA" id="ARBA00049151"/>
    </source>
</evidence>
<comment type="catalytic activity">
    <reaction evidence="16">
        <text>resolvin D2 + NAD(+) = 7-oxoresolvin D2 + NADH + H(+)</text>
        <dbReference type="Rhea" id="RHEA:53584"/>
        <dbReference type="ChEBI" id="CHEBI:15378"/>
        <dbReference type="ChEBI" id="CHEBI:57540"/>
        <dbReference type="ChEBI" id="CHEBI:57945"/>
        <dbReference type="ChEBI" id="CHEBI:133367"/>
        <dbReference type="ChEBI" id="CHEBI:137497"/>
    </reaction>
    <physiologicalReaction direction="left-to-right" evidence="16">
        <dbReference type="Rhea" id="RHEA:53585"/>
    </physiologicalReaction>
</comment>
<evidence type="ECO:0000256" key="22">
    <source>
        <dbReference type="ARBA" id="ARBA00049188"/>
    </source>
</evidence>
<evidence type="ECO:0000256" key="23">
    <source>
        <dbReference type="RuleBase" id="RU000363"/>
    </source>
</evidence>
<evidence type="ECO:0000256" key="10">
    <source>
        <dbReference type="ARBA" id="ARBA00047325"/>
    </source>
</evidence>
<dbReference type="GO" id="GO:0016404">
    <property type="term" value="F:15-hydroxyprostaglandin dehydrogenase (NAD+) activity"/>
    <property type="evidence" value="ECO:0007669"/>
    <property type="project" value="UniProtKB-EC"/>
</dbReference>
<comment type="catalytic activity">
    <reaction evidence="10">
        <text>prostaglandin E1 + NAD(+) = 15-oxoprostaglandin E1 + NADH + H(+)</text>
        <dbReference type="Rhea" id="RHEA:16477"/>
        <dbReference type="ChEBI" id="CHEBI:15378"/>
        <dbReference type="ChEBI" id="CHEBI:57397"/>
        <dbReference type="ChEBI" id="CHEBI:57401"/>
        <dbReference type="ChEBI" id="CHEBI:57540"/>
        <dbReference type="ChEBI" id="CHEBI:57945"/>
    </reaction>
    <physiologicalReaction direction="left-to-right" evidence="10">
        <dbReference type="Rhea" id="RHEA:16478"/>
    </physiologicalReaction>
</comment>
<keyword evidence="2" id="KW-0276">Fatty acid metabolism</keyword>
<comment type="catalytic activity">
    <reaction evidence="14">
        <text>(11R)-hydroxy-(5Z,8Z,12E,14Z)-eicosatetraenoate + NAD(+) = 11-oxo-(5Z,8Z,12E,14Z)-eicosatetraenoate + NADH + H(+)</text>
        <dbReference type="Rhea" id="RHEA:48640"/>
        <dbReference type="ChEBI" id="CHEBI:15378"/>
        <dbReference type="ChEBI" id="CHEBI:57540"/>
        <dbReference type="ChEBI" id="CHEBI:57945"/>
        <dbReference type="ChEBI" id="CHEBI:78836"/>
        <dbReference type="ChEBI" id="CHEBI:90697"/>
    </reaction>
    <physiologicalReaction direction="left-to-right" evidence="14">
        <dbReference type="Rhea" id="RHEA:48641"/>
    </physiologicalReaction>
</comment>
<sequence>MQLAGKIALVTGAARGLGKGCAEAILERGAKVALLDTDDSEGQETVAAFTLKYGADTCTFILCDVTDKDQLEGAFQQVVDRFGGLDLVVNNAGILSEFDWEKCINVNLISVVRGCRLGLHYMGKQNGGNGGLIINMASVAGIYAFPAPVYATTKAGVVGLTRSLGMDHKFGKDGVRVNVLCPSFTMTNFITDAKGKASEEDLQQMQDMVEKGGGFLQIPDVVKGFVKLLDDDDKNGAALEVTLQGLKYHGCESGPWEHE</sequence>
<accession>A0A8K0A7H4</accession>
<evidence type="ECO:0000256" key="18">
    <source>
        <dbReference type="ARBA" id="ARBA00048611"/>
    </source>
</evidence>
<dbReference type="InterPro" id="IPR020904">
    <property type="entry name" value="Sc_DH/Rdtase_CS"/>
</dbReference>
<evidence type="ECO:0000313" key="25">
    <source>
        <dbReference type="Proteomes" id="UP000838412"/>
    </source>
</evidence>
<evidence type="ECO:0000256" key="19">
    <source>
        <dbReference type="ARBA" id="ARBA00048739"/>
    </source>
</evidence>
<gene>
    <name evidence="24" type="primary">HPGD</name>
    <name evidence="24" type="ORF">BLAG_LOCUS22604</name>
</gene>
<reference evidence="24" key="1">
    <citation type="submission" date="2022-01" db="EMBL/GenBank/DDBJ databases">
        <authorList>
            <person name="Braso-Vives M."/>
        </authorList>
    </citation>
    <scope>NUCLEOTIDE SEQUENCE</scope>
</reference>
<evidence type="ECO:0000256" key="6">
    <source>
        <dbReference type="ARBA" id="ARBA00040276"/>
    </source>
</evidence>
<evidence type="ECO:0000256" key="13">
    <source>
        <dbReference type="ARBA" id="ARBA00048140"/>
    </source>
</evidence>
<evidence type="ECO:0000256" key="4">
    <source>
        <dbReference type="ARBA" id="ARBA00038968"/>
    </source>
</evidence>
<dbReference type="EC" id="1.1.1.232" evidence="5"/>
<dbReference type="FunFam" id="3.40.50.720:FF:000149">
    <property type="entry name" value="15-hydroxyprostaglandin dehydrogenase [NAD(+)]"/>
    <property type="match status" value="1"/>
</dbReference>
<dbReference type="GO" id="GO:0005737">
    <property type="term" value="C:cytoplasm"/>
    <property type="evidence" value="ECO:0007669"/>
    <property type="project" value="TreeGrafter"/>
</dbReference>
<keyword evidence="2" id="KW-0644">Prostaglandin metabolism</keyword>